<feature type="transmembrane region" description="Helical" evidence="1">
    <location>
        <begin position="98"/>
        <end position="115"/>
    </location>
</feature>
<feature type="transmembrane region" description="Helical" evidence="1">
    <location>
        <begin position="69"/>
        <end position="86"/>
    </location>
</feature>
<feature type="transmembrane region" description="Helical" evidence="1">
    <location>
        <begin position="40"/>
        <end position="57"/>
    </location>
</feature>
<dbReference type="Pfam" id="PF04892">
    <property type="entry name" value="VanZ"/>
    <property type="match status" value="1"/>
</dbReference>
<gene>
    <name evidence="3" type="ORF">ENK44_15085</name>
</gene>
<keyword evidence="1" id="KW-0472">Membrane</keyword>
<dbReference type="NCBIfam" id="NF037970">
    <property type="entry name" value="vanZ_1"/>
    <property type="match status" value="1"/>
</dbReference>
<dbReference type="PANTHER" id="PTHR28008:SF1">
    <property type="entry name" value="DOMAIN PROTEIN, PUTATIVE (AFU_ORTHOLOGUE AFUA_3G10980)-RELATED"/>
    <property type="match status" value="1"/>
</dbReference>
<feature type="transmembrane region" description="Helical" evidence="1">
    <location>
        <begin position="12"/>
        <end position="34"/>
    </location>
</feature>
<keyword evidence="1" id="KW-0812">Transmembrane</keyword>
<accession>A0A7V4WX04</accession>
<reference evidence="3" key="1">
    <citation type="journal article" date="2020" name="mSystems">
        <title>Genome- and Community-Level Interaction Insights into Carbon Utilization and Element Cycling Functions of Hydrothermarchaeota in Hydrothermal Sediment.</title>
        <authorList>
            <person name="Zhou Z."/>
            <person name="Liu Y."/>
            <person name="Xu W."/>
            <person name="Pan J."/>
            <person name="Luo Z.H."/>
            <person name="Li M."/>
        </authorList>
    </citation>
    <scope>NUCLEOTIDE SEQUENCE [LARGE SCALE GENOMIC DNA]</scope>
    <source>
        <strain evidence="3">HyVt-577</strain>
    </source>
</reference>
<comment type="caution">
    <text evidence="3">The sequence shown here is derived from an EMBL/GenBank/DDBJ whole genome shotgun (WGS) entry which is preliminary data.</text>
</comment>
<evidence type="ECO:0000313" key="3">
    <source>
        <dbReference type="EMBL" id="HGY57031.1"/>
    </source>
</evidence>
<evidence type="ECO:0000259" key="2">
    <source>
        <dbReference type="Pfam" id="PF04892"/>
    </source>
</evidence>
<feature type="domain" description="VanZ-like" evidence="2">
    <location>
        <begin position="36"/>
        <end position="117"/>
    </location>
</feature>
<proteinExistence type="predicted"/>
<dbReference type="AlphaFoldDB" id="A0A7V4WX04"/>
<protein>
    <submittedName>
        <fullName evidence="3">VanZ family protein</fullName>
    </submittedName>
</protein>
<dbReference type="EMBL" id="DRQG01000142">
    <property type="protein sequence ID" value="HGY57031.1"/>
    <property type="molecule type" value="Genomic_DNA"/>
</dbReference>
<keyword evidence="1" id="KW-1133">Transmembrane helix</keyword>
<dbReference type="InterPro" id="IPR006976">
    <property type="entry name" value="VanZ-like"/>
</dbReference>
<dbReference type="Proteomes" id="UP000885779">
    <property type="component" value="Unassembled WGS sequence"/>
</dbReference>
<organism evidence="3">
    <name type="scientific">Caldithrix abyssi</name>
    <dbReference type="NCBI Taxonomy" id="187145"/>
    <lineage>
        <taxon>Bacteria</taxon>
        <taxon>Pseudomonadati</taxon>
        <taxon>Calditrichota</taxon>
        <taxon>Calditrichia</taxon>
        <taxon>Calditrichales</taxon>
        <taxon>Calditrichaceae</taxon>
        <taxon>Caldithrix</taxon>
    </lineage>
</organism>
<sequence length="127" mass="14872">MMYFLRWQAPWLLMMLFIFVMSSIPDLTQPVLVFDYSDKLIHFVVFGILGVLMARGFARSGNVFIRQHYVLTSIVFAVLFALTDEWHQSFVPGRTADWLDWLADTLGILIFIVLYNRFHLKSTNQYG</sequence>
<dbReference type="PANTHER" id="PTHR28008">
    <property type="entry name" value="DOMAIN PROTEIN, PUTATIVE (AFU_ORTHOLOGUE AFUA_3G10980)-RELATED"/>
    <property type="match status" value="1"/>
</dbReference>
<evidence type="ECO:0000256" key="1">
    <source>
        <dbReference type="SAM" id="Phobius"/>
    </source>
</evidence>
<name>A0A7V4WX04_CALAY</name>